<evidence type="ECO:0000313" key="2">
    <source>
        <dbReference type="Proteomes" id="UP001239213"/>
    </source>
</evidence>
<accession>A0AAI9U6B5</accession>
<dbReference type="EMBL" id="MPDP01000297">
    <property type="protein sequence ID" value="KAK1452518.1"/>
    <property type="molecule type" value="Genomic_DNA"/>
</dbReference>
<proteinExistence type="predicted"/>
<evidence type="ECO:0000313" key="1">
    <source>
        <dbReference type="EMBL" id="KAK1452518.1"/>
    </source>
</evidence>
<organism evidence="1 2">
    <name type="scientific">Colletotrichum cuscutae</name>
    <dbReference type="NCBI Taxonomy" id="1209917"/>
    <lineage>
        <taxon>Eukaryota</taxon>
        <taxon>Fungi</taxon>
        <taxon>Dikarya</taxon>
        <taxon>Ascomycota</taxon>
        <taxon>Pezizomycotina</taxon>
        <taxon>Sordariomycetes</taxon>
        <taxon>Hypocreomycetidae</taxon>
        <taxon>Glomerellales</taxon>
        <taxon>Glomerellaceae</taxon>
        <taxon>Colletotrichum</taxon>
        <taxon>Colletotrichum acutatum species complex</taxon>
    </lineage>
</organism>
<gene>
    <name evidence="1" type="ORF">CCUS01_10998</name>
</gene>
<reference evidence="1" key="1">
    <citation type="submission" date="2016-11" db="EMBL/GenBank/DDBJ databases">
        <title>The genome sequence of Colletotrichum cuscutae.</title>
        <authorList>
            <person name="Baroncelli R."/>
        </authorList>
    </citation>
    <scope>NUCLEOTIDE SEQUENCE</scope>
    <source>
        <strain evidence="1">IMI 304802</strain>
    </source>
</reference>
<keyword evidence="2" id="KW-1185">Reference proteome</keyword>
<comment type="caution">
    <text evidence="1">The sequence shown here is derived from an EMBL/GenBank/DDBJ whole genome shotgun (WGS) entry which is preliminary data.</text>
</comment>
<dbReference type="Proteomes" id="UP001239213">
    <property type="component" value="Unassembled WGS sequence"/>
</dbReference>
<protein>
    <submittedName>
        <fullName evidence="1">Uncharacterized protein</fullName>
    </submittedName>
</protein>
<dbReference type="AlphaFoldDB" id="A0AAI9U6B5"/>
<sequence length="374" mass="40551">MHIQTAPLAILFVTRRGHDVAQSSKRISFRQPCSTSGSLSVAQCAYTPFLPSALTVVAATVGHLVCKKRNQTVWHTGTMFAATSVSVASTGHPLRSFADTSASLAGSCAFLTIACRLTTTRYKTSALVQVTPWQATLARFAIDFPLDTGTSIQPFLIGATAASGSRLQLMSKSQLPSSSPSLRFIRTCARSGHRYQNITSQFFDWAVSAVSTWVCMRDLDVLLRYPKSHDPASILRASKSPADPVLSSSWWSKIRQQLSTGQTPQDLISTRPICVAAAGRTSAACDELWPNRAFKVRPHFAVQSVNPDFLGENKTGMHCCLALLKDVSGTVARPESEAIAASSRLTMWLQLMGQTTCSPQPQVEARPPLLPRPQ</sequence>
<name>A0AAI9U6B5_9PEZI</name>